<accession>A0ABM1Q0P8</accession>
<evidence type="ECO:0000256" key="6">
    <source>
        <dbReference type="ARBA" id="ARBA00023136"/>
    </source>
</evidence>
<dbReference type="Pfam" id="PF01049">
    <property type="entry name" value="CADH_Y-type_LIR"/>
    <property type="match status" value="1"/>
</dbReference>
<feature type="domain" description="Cadherin Y-type LIR-motif" evidence="9">
    <location>
        <begin position="24"/>
        <end position="81"/>
    </location>
</feature>
<keyword evidence="5" id="KW-1133">Transmembrane helix</keyword>
<evidence type="ECO:0000256" key="1">
    <source>
        <dbReference type="ARBA" id="ARBA00004167"/>
    </source>
</evidence>
<keyword evidence="6" id="KW-0472">Membrane</keyword>
<evidence type="ECO:0000256" key="7">
    <source>
        <dbReference type="RuleBase" id="RU004357"/>
    </source>
</evidence>
<dbReference type="GeneID" id="108620645"/>
<evidence type="ECO:0000256" key="8">
    <source>
        <dbReference type="SAM" id="MobiDB-lite"/>
    </source>
</evidence>
<feature type="region of interest" description="Disordered" evidence="8">
    <location>
        <begin position="85"/>
        <end position="109"/>
    </location>
</feature>
<evidence type="ECO:0000256" key="5">
    <source>
        <dbReference type="ARBA" id="ARBA00022989"/>
    </source>
</evidence>
<protein>
    <submittedName>
        <fullName evidence="11">Neural-cadherin 2 isoform X1</fullName>
    </submittedName>
</protein>
<comment type="subcellular location">
    <subcellularLocation>
        <location evidence="1">Membrane</location>
        <topology evidence="1">Single-pass membrane protein</topology>
    </subcellularLocation>
</comment>
<reference evidence="11" key="1">
    <citation type="submission" date="2025-08" db="UniProtKB">
        <authorList>
            <consortium name="RefSeq"/>
        </authorList>
    </citation>
    <scope>IDENTIFICATION</scope>
    <source>
        <tissue evidence="11">Whole organism</tissue>
    </source>
</reference>
<sequence length="144" mass="15345">MTLLPPGQELNVAYLMEERKQRIDKDPNAPPFDDLRNFTFEGSGSIAESLSSLASGTDDENQDFNYLQNWGPRFNALAAMYVHDKAKAKQQQQQQQQQQPSPSQVGVDNALAVVATGSGAGPGGGSGAALPIQANTTEVGKVVL</sequence>
<dbReference type="InterPro" id="IPR000233">
    <property type="entry name" value="Cadherin_Y-type_LIR"/>
</dbReference>
<name>A0ABM1Q0P8_DROAR</name>
<organism evidence="10 11">
    <name type="scientific">Drosophila arizonae</name>
    <name type="common">Fruit fly</name>
    <dbReference type="NCBI Taxonomy" id="7263"/>
    <lineage>
        <taxon>Eukaryota</taxon>
        <taxon>Metazoa</taxon>
        <taxon>Ecdysozoa</taxon>
        <taxon>Arthropoda</taxon>
        <taxon>Hexapoda</taxon>
        <taxon>Insecta</taxon>
        <taxon>Pterygota</taxon>
        <taxon>Neoptera</taxon>
        <taxon>Endopterygota</taxon>
        <taxon>Diptera</taxon>
        <taxon>Brachycera</taxon>
        <taxon>Muscomorpha</taxon>
        <taxon>Ephydroidea</taxon>
        <taxon>Drosophilidae</taxon>
        <taxon>Drosophila</taxon>
    </lineage>
</organism>
<evidence type="ECO:0000256" key="2">
    <source>
        <dbReference type="ARBA" id="ARBA00022692"/>
    </source>
</evidence>
<dbReference type="PANTHER" id="PTHR24027">
    <property type="entry name" value="CADHERIN-23"/>
    <property type="match status" value="1"/>
</dbReference>
<evidence type="ECO:0000259" key="9">
    <source>
        <dbReference type="Pfam" id="PF01049"/>
    </source>
</evidence>
<dbReference type="RefSeq" id="XP_017873034.1">
    <property type="nucleotide sequence ID" value="XM_018017545.1"/>
</dbReference>
<feature type="region of interest" description="Disordered" evidence="8">
    <location>
        <begin position="21"/>
        <end position="40"/>
    </location>
</feature>
<dbReference type="InterPro" id="IPR039808">
    <property type="entry name" value="Cadherin"/>
</dbReference>
<comment type="function">
    <text evidence="7">Cadherins are calcium-dependent cell adhesion proteins.</text>
</comment>
<proteinExistence type="predicted"/>
<keyword evidence="3" id="KW-0677">Repeat</keyword>
<evidence type="ECO:0000313" key="10">
    <source>
        <dbReference type="Proteomes" id="UP000694904"/>
    </source>
</evidence>
<gene>
    <name evidence="11" type="primary">LOC108620645</name>
</gene>
<keyword evidence="2" id="KW-0812">Transmembrane</keyword>
<feature type="compositionally biased region" description="Low complexity" evidence="8">
    <location>
        <begin position="90"/>
        <end position="104"/>
    </location>
</feature>
<dbReference type="Proteomes" id="UP000694904">
    <property type="component" value="Unplaced"/>
</dbReference>
<dbReference type="InterPro" id="IPR027397">
    <property type="entry name" value="Catenin-bd_sf"/>
</dbReference>
<dbReference type="PANTHER" id="PTHR24027:SF438">
    <property type="entry name" value="CADHERIN 23"/>
    <property type="match status" value="1"/>
</dbReference>
<dbReference type="Gene3D" id="4.10.900.10">
    <property type="entry name" value="TCF3-CBD (Catenin binding domain)"/>
    <property type="match status" value="1"/>
</dbReference>
<evidence type="ECO:0000313" key="11">
    <source>
        <dbReference type="RefSeq" id="XP_017873034.1"/>
    </source>
</evidence>
<evidence type="ECO:0000256" key="4">
    <source>
        <dbReference type="ARBA" id="ARBA00022837"/>
    </source>
</evidence>
<keyword evidence="4" id="KW-0106">Calcium</keyword>
<evidence type="ECO:0000256" key="3">
    <source>
        <dbReference type="ARBA" id="ARBA00022737"/>
    </source>
</evidence>
<keyword evidence="10" id="KW-1185">Reference proteome</keyword>